<dbReference type="EMBL" id="VBSN01000038">
    <property type="protein sequence ID" value="KAA6439138.1"/>
    <property type="molecule type" value="Genomic_DNA"/>
</dbReference>
<dbReference type="Proteomes" id="UP000323994">
    <property type="component" value="Unassembled WGS sequence"/>
</dbReference>
<evidence type="ECO:0000313" key="2">
    <source>
        <dbReference type="Proteomes" id="UP000323994"/>
    </source>
</evidence>
<proteinExistence type="predicted"/>
<gene>
    <name evidence="1" type="ORF">FEM33_12710</name>
</gene>
<dbReference type="OrthoDB" id="1997677at2"/>
<dbReference type="RefSeq" id="WP_139012393.1">
    <property type="nucleotide sequence ID" value="NZ_VBSN01000038.1"/>
</dbReference>
<organism evidence="1 2">
    <name type="scientific">Dyadobacter flavalbus</name>
    <dbReference type="NCBI Taxonomy" id="2579942"/>
    <lineage>
        <taxon>Bacteria</taxon>
        <taxon>Pseudomonadati</taxon>
        <taxon>Bacteroidota</taxon>
        <taxon>Cytophagia</taxon>
        <taxon>Cytophagales</taxon>
        <taxon>Spirosomataceae</taxon>
        <taxon>Dyadobacter</taxon>
    </lineage>
</organism>
<name>A0A5M8QV17_9BACT</name>
<evidence type="ECO:0008006" key="3">
    <source>
        <dbReference type="Google" id="ProtNLM"/>
    </source>
</evidence>
<accession>A0A5M8QV17</accession>
<dbReference type="AlphaFoldDB" id="A0A5M8QV17"/>
<dbReference type="Pfam" id="PF13704">
    <property type="entry name" value="Glyco_tranf_2_4"/>
    <property type="match status" value="1"/>
</dbReference>
<keyword evidence="2" id="KW-1185">Reference proteome</keyword>
<sequence>MLKIIQSYNHYLTICCIVKDENESLEEWINYHRKIGVQQFYIYDNESKKSVKQTLQKAGLIKYELFSQNVKNRLIGHAFHFKSRYDCN</sequence>
<protein>
    <recommendedName>
        <fullName evidence="3">Glycosyltransferase family 2 protein</fullName>
    </recommendedName>
</protein>
<reference evidence="1 2" key="1">
    <citation type="submission" date="2019-05" db="EMBL/GenBank/DDBJ databases">
        <authorList>
            <person name="Qu J.-H."/>
        </authorList>
    </citation>
    <scope>NUCLEOTIDE SEQUENCE [LARGE SCALE GENOMIC DNA]</scope>
    <source>
        <strain evidence="1 2">NS28</strain>
    </source>
</reference>
<evidence type="ECO:0000313" key="1">
    <source>
        <dbReference type="EMBL" id="KAA6439138.1"/>
    </source>
</evidence>
<comment type="caution">
    <text evidence="1">The sequence shown here is derived from an EMBL/GenBank/DDBJ whole genome shotgun (WGS) entry which is preliminary data.</text>
</comment>